<sequence length="125" mass="14744">MFRLIFIMSGFDSTYKLKESNIFIKKHYKESIGIDFIDSYKMDNSIEEYKICREKIEKSDMVFISMHGGVTHFKSLEKRETPSGDLMVLEDKISVPGIINEIYLLVFNLVEEYMKILKKLIMIKN</sequence>
<dbReference type="RefSeq" id="WP_052268276.1">
    <property type="nucleotide sequence ID" value="NZ_AYSO01000020.1"/>
</dbReference>
<gene>
    <name evidence="1" type="ORF">U732_468</name>
</gene>
<evidence type="ECO:0000313" key="1">
    <source>
        <dbReference type="EMBL" id="KIE45165.1"/>
    </source>
</evidence>
<dbReference type="GO" id="GO:0051116">
    <property type="term" value="F:cobaltochelatase activity"/>
    <property type="evidence" value="ECO:0007669"/>
    <property type="project" value="UniProtKB-EC"/>
</dbReference>
<proteinExistence type="predicted"/>
<evidence type="ECO:0000313" key="2">
    <source>
        <dbReference type="Proteomes" id="UP000031366"/>
    </source>
</evidence>
<protein>
    <submittedName>
        <fullName evidence="1">Cobaltochelatase domain protein</fullName>
        <ecNumber evidence="1">6.6.1.2</ecNumber>
    </submittedName>
</protein>
<dbReference type="Proteomes" id="UP000031366">
    <property type="component" value="Unassembled WGS sequence"/>
</dbReference>
<dbReference type="EMBL" id="AYSO01000020">
    <property type="protein sequence ID" value="KIE45165.1"/>
    <property type="molecule type" value="Genomic_DNA"/>
</dbReference>
<reference evidence="1 2" key="1">
    <citation type="journal article" date="2015" name="Infect. Genet. Evol.">
        <title>Genomic sequences of six botulinum neurotoxin-producing strains representing three clostridial species illustrate the mobility and diversity of botulinum neurotoxin genes.</title>
        <authorList>
            <person name="Smith T.J."/>
            <person name="Hill K.K."/>
            <person name="Xie G."/>
            <person name="Foley B.T."/>
            <person name="Williamson C.H."/>
            <person name="Foster J.T."/>
            <person name="Johnson S.L."/>
            <person name="Chertkov O."/>
            <person name="Teshima H."/>
            <person name="Gibbons H.S."/>
            <person name="Johnsky L.A."/>
            <person name="Karavis M.A."/>
            <person name="Smith L.A."/>
        </authorList>
    </citation>
    <scope>NUCLEOTIDE SEQUENCE [LARGE SCALE GENOMIC DNA]</scope>
    <source>
        <strain evidence="1 2">CDC 2741</strain>
    </source>
</reference>
<accession>A0A0C1UC96</accession>
<dbReference type="STRING" id="29341.RSJ17_05145"/>
<dbReference type="EC" id="6.6.1.2" evidence="1"/>
<dbReference type="OrthoDB" id="9997267at2"/>
<organism evidence="1 2">
    <name type="scientific">Clostridium argentinense CDC 2741</name>
    <dbReference type="NCBI Taxonomy" id="1418104"/>
    <lineage>
        <taxon>Bacteria</taxon>
        <taxon>Bacillati</taxon>
        <taxon>Bacillota</taxon>
        <taxon>Clostridia</taxon>
        <taxon>Eubacteriales</taxon>
        <taxon>Clostridiaceae</taxon>
        <taxon>Clostridium</taxon>
    </lineage>
</organism>
<comment type="caution">
    <text evidence="1">The sequence shown here is derived from an EMBL/GenBank/DDBJ whole genome shotgun (WGS) entry which is preliminary data.</text>
</comment>
<dbReference type="AlphaFoldDB" id="A0A0C1UC96"/>
<name>A0A0C1UC96_9CLOT</name>
<keyword evidence="2" id="KW-1185">Reference proteome</keyword>
<keyword evidence="1" id="KW-0436">Ligase</keyword>